<dbReference type="RefSeq" id="WP_348518121.1">
    <property type="nucleotide sequence ID" value="NZ_CP155620.1"/>
</dbReference>
<gene>
    <name evidence="1" type="ORF">AAH949_05135</name>
</gene>
<sequence>MVNNTEIKTLKVPNELLILERLKKPNAKNEMDILKAYADLFYHYEACKVQINKIKELNND</sequence>
<dbReference type="AlphaFoldDB" id="A0AAU7E659"/>
<protein>
    <submittedName>
        <fullName evidence="1">Uncharacterized protein</fullName>
    </submittedName>
</protein>
<evidence type="ECO:0000313" key="1">
    <source>
        <dbReference type="EMBL" id="XBJ28491.1"/>
    </source>
</evidence>
<accession>A0AAU7E659</accession>
<proteinExistence type="predicted"/>
<name>A0AAU7E659_9BACT</name>
<dbReference type="EMBL" id="CP155620">
    <property type="protein sequence ID" value="XBJ28491.1"/>
    <property type="molecule type" value="Genomic_DNA"/>
</dbReference>
<organism evidence="1">
    <name type="scientific">Campylobacter sp. CCS1377</name>
    <dbReference type="NCBI Taxonomy" id="3158229"/>
    <lineage>
        <taxon>Bacteria</taxon>
        <taxon>Pseudomonadati</taxon>
        <taxon>Campylobacterota</taxon>
        <taxon>Epsilonproteobacteria</taxon>
        <taxon>Campylobacterales</taxon>
        <taxon>Campylobacteraceae</taxon>
        <taxon>Campylobacter</taxon>
    </lineage>
</organism>
<reference evidence="1" key="1">
    <citation type="submission" date="2024-05" db="EMBL/GenBank/DDBJ databases">
        <title>Campylobacter coli isolated from environmental waters in Slovenia.</title>
        <authorList>
            <person name="Zautner A.E."/>
            <person name="Bunk B."/>
            <person name="Riedel T."/>
            <person name="Sproeer C."/>
        </authorList>
    </citation>
    <scope>NUCLEOTIDE SEQUENCE</scope>
    <source>
        <strain evidence="1">CCS1377</strain>
    </source>
</reference>